<dbReference type="Proteomes" id="UP000192674">
    <property type="component" value="Unassembled WGS sequence"/>
</dbReference>
<dbReference type="PANTHER" id="PTHR34599">
    <property type="entry name" value="PEROXIDASE-RELATED"/>
    <property type="match status" value="1"/>
</dbReference>
<organism evidence="4 5">
    <name type="scientific">Kibdelosporangium aridum</name>
    <dbReference type="NCBI Taxonomy" id="2030"/>
    <lineage>
        <taxon>Bacteria</taxon>
        <taxon>Bacillati</taxon>
        <taxon>Actinomycetota</taxon>
        <taxon>Actinomycetes</taxon>
        <taxon>Pseudonocardiales</taxon>
        <taxon>Pseudonocardiaceae</taxon>
        <taxon>Kibdelosporangium</taxon>
    </lineage>
</organism>
<dbReference type="PANTHER" id="PTHR34599:SF2">
    <property type="entry name" value="TRAF-TYPE DOMAIN-CONTAINING PROTEIN"/>
    <property type="match status" value="1"/>
</dbReference>
<evidence type="ECO:0008006" key="6">
    <source>
        <dbReference type="Google" id="ProtNLM"/>
    </source>
</evidence>
<dbReference type="InterPro" id="IPR055161">
    <property type="entry name" value="NapH1-like_2nd"/>
</dbReference>
<dbReference type="SUPFAM" id="SSF48317">
    <property type="entry name" value="Acid phosphatase/Vanadium-dependent haloperoxidase"/>
    <property type="match status" value="1"/>
</dbReference>
<proteinExistence type="predicted"/>
<dbReference type="EMBL" id="FWXV01000006">
    <property type="protein sequence ID" value="SMD20679.1"/>
    <property type="molecule type" value="Genomic_DNA"/>
</dbReference>
<dbReference type="Pfam" id="PF21167">
    <property type="entry name" value="DUF6851"/>
    <property type="match status" value="1"/>
</dbReference>
<accession>A0A1W2FF20</accession>
<feature type="domain" description="Vanadium-dependent haloperoxidase NapH1-like second helical-bundle" evidence="3">
    <location>
        <begin position="321"/>
        <end position="490"/>
    </location>
</feature>
<keyword evidence="5" id="KW-1185">Reference proteome</keyword>
<dbReference type="GO" id="GO:0004601">
    <property type="term" value="F:peroxidase activity"/>
    <property type="evidence" value="ECO:0007669"/>
    <property type="project" value="InterPro"/>
</dbReference>
<evidence type="ECO:0000259" key="3">
    <source>
        <dbReference type="Pfam" id="PF22778"/>
    </source>
</evidence>
<dbReference type="Gene3D" id="1.10.606.10">
    <property type="entry name" value="Vanadium-containing Chloroperoxidase, domain 2"/>
    <property type="match status" value="1"/>
</dbReference>
<dbReference type="InterPro" id="IPR036938">
    <property type="entry name" value="PAP2/HPO_sf"/>
</dbReference>
<dbReference type="AlphaFoldDB" id="A0A1W2FF20"/>
<protein>
    <recommendedName>
        <fullName evidence="6">Phosphoesterase</fullName>
    </recommendedName>
</protein>
<reference evidence="4 5" key="1">
    <citation type="submission" date="2017-04" db="EMBL/GenBank/DDBJ databases">
        <authorList>
            <person name="Afonso C.L."/>
            <person name="Miller P.J."/>
            <person name="Scott M.A."/>
            <person name="Spackman E."/>
            <person name="Goraichik I."/>
            <person name="Dimitrov K.M."/>
            <person name="Suarez D.L."/>
            <person name="Swayne D.E."/>
        </authorList>
    </citation>
    <scope>NUCLEOTIDE SEQUENCE [LARGE SCALE GENOMIC DNA]</scope>
    <source>
        <strain evidence="4 5">DSM 43828</strain>
    </source>
</reference>
<sequence length="499" mass="54350">MPTRVFVRRWLVAAAVTITAAANLVPSAPVSHAVNTDTTDSEIVRWNEALLQAIRDGTLGPPMVARALAIVHTCAYDAWAAYDDRAVGTRLGGQLRRPPRERTLANKNEAISFAAYRAAVDLYPGGSQQFADLMRQLGYDPLHNPTDPTSPAGVGVTACAAVLAFRHHDGANQLGDLAPGPYTDYTGYRPINAPMTVAAPIDPATVRDPNKWQPLVFTDQSGRHVTQSFLAPHWGKVAPFALKSGDELRSPTGPAIFDKKAYQRQAREMLTISANLTDRHKAIAEYWADGPRSETPPGHWCLFAQFVSHRDGNTLDEDVKLFFTLTNALLDASIGAWDNKRFYDSVRPITAVRLLLRGQQVRAWAGPGLGTRTIDGGTWKPYQPTFFPTPPFAEFTSGHSTFSAAAAEVLKAFTRSDRFGLTATVRAGSSKIEPGITPATDITLSWATFSAAADEAGISRRYGGIHLEEGDEEARKLGQRTGRRAWTKAHQLFQGHGIP</sequence>
<evidence type="ECO:0000259" key="2">
    <source>
        <dbReference type="Pfam" id="PF21167"/>
    </source>
</evidence>
<dbReference type="CDD" id="cd03398">
    <property type="entry name" value="PAP2_haloperoxidase"/>
    <property type="match status" value="1"/>
</dbReference>
<evidence type="ECO:0000313" key="4">
    <source>
        <dbReference type="EMBL" id="SMD20679.1"/>
    </source>
</evidence>
<dbReference type="InterPro" id="IPR016119">
    <property type="entry name" value="Br/Cl_peroxidase_C"/>
</dbReference>
<dbReference type="InterPro" id="IPR052559">
    <property type="entry name" value="V-haloperoxidase"/>
</dbReference>
<keyword evidence="1" id="KW-0732">Signal</keyword>
<evidence type="ECO:0000313" key="5">
    <source>
        <dbReference type="Proteomes" id="UP000192674"/>
    </source>
</evidence>
<feature type="chain" id="PRO_5012664419" description="Phosphoesterase" evidence="1">
    <location>
        <begin position="34"/>
        <end position="499"/>
    </location>
</feature>
<feature type="domain" description="DUF6851" evidence="2">
    <location>
        <begin position="70"/>
        <end position="214"/>
    </location>
</feature>
<evidence type="ECO:0000256" key="1">
    <source>
        <dbReference type="SAM" id="SignalP"/>
    </source>
</evidence>
<gene>
    <name evidence="4" type="ORF">SAMN05661093_06537</name>
</gene>
<dbReference type="Gene3D" id="1.20.144.10">
    <property type="entry name" value="Phosphatidic acid phosphatase type 2/haloperoxidase"/>
    <property type="match status" value="1"/>
</dbReference>
<dbReference type="InterPro" id="IPR049283">
    <property type="entry name" value="DUF6851"/>
</dbReference>
<feature type="signal peptide" evidence="1">
    <location>
        <begin position="1"/>
        <end position="33"/>
    </location>
</feature>
<dbReference type="Pfam" id="PF22778">
    <property type="entry name" value="VCPO_2nd"/>
    <property type="match status" value="1"/>
</dbReference>
<name>A0A1W2FF20_KIBAR</name>